<feature type="transmembrane region" description="Helical" evidence="7">
    <location>
        <begin position="274"/>
        <end position="296"/>
    </location>
</feature>
<keyword evidence="5 7" id="KW-1133">Transmembrane helix</keyword>
<evidence type="ECO:0000313" key="10">
    <source>
        <dbReference type="Proteomes" id="UP001169719"/>
    </source>
</evidence>
<dbReference type="Pfam" id="PF01757">
    <property type="entry name" value="Acyl_transf_3"/>
    <property type="match status" value="1"/>
</dbReference>
<keyword evidence="10" id="KW-1185">Reference proteome</keyword>
<feature type="transmembrane region" description="Helical" evidence="7">
    <location>
        <begin position="218"/>
        <end position="236"/>
    </location>
</feature>
<dbReference type="PANTHER" id="PTHR40074:SF2">
    <property type="entry name" value="O-ACETYLTRANSFERASE WECH"/>
    <property type="match status" value="1"/>
</dbReference>
<feature type="domain" description="Acyltransferase 3" evidence="8">
    <location>
        <begin position="7"/>
        <end position="329"/>
    </location>
</feature>
<keyword evidence="9" id="KW-0012">Acyltransferase</keyword>
<comment type="caution">
    <text evidence="9">The sequence shown here is derived from an EMBL/GenBank/DDBJ whole genome shotgun (WGS) entry which is preliminary data.</text>
</comment>
<feature type="transmembrane region" description="Helical" evidence="7">
    <location>
        <begin position="12"/>
        <end position="34"/>
    </location>
</feature>
<organism evidence="9 10">
    <name type="scientific">Vibrio agarivorans</name>
    <dbReference type="NCBI Taxonomy" id="153622"/>
    <lineage>
        <taxon>Bacteria</taxon>
        <taxon>Pseudomonadati</taxon>
        <taxon>Pseudomonadota</taxon>
        <taxon>Gammaproteobacteria</taxon>
        <taxon>Vibrionales</taxon>
        <taxon>Vibrionaceae</taxon>
        <taxon>Vibrio</taxon>
    </lineage>
</organism>
<keyword evidence="4 7" id="KW-0812">Transmembrane</keyword>
<dbReference type="PANTHER" id="PTHR40074">
    <property type="entry name" value="O-ACETYLTRANSFERASE WECH"/>
    <property type="match status" value="1"/>
</dbReference>
<feature type="transmembrane region" description="Helical" evidence="7">
    <location>
        <begin position="133"/>
        <end position="151"/>
    </location>
</feature>
<feature type="transmembrane region" description="Helical" evidence="7">
    <location>
        <begin position="183"/>
        <end position="206"/>
    </location>
</feature>
<evidence type="ECO:0000256" key="3">
    <source>
        <dbReference type="ARBA" id="ARBA00022475"/>
    </source>
</evidence>
<feature type="transmembrane region" description="Helical" evidence="7">
    <location>
        <begin position="248"/>
        <end position="265"/>
    </location>
</feature>
<keyword evidence="9" id="KW-0808">Transferase</keyword>
<evidence type="ECO:0000259" key="8">
    <source>
        <dbReference type="Pfam" id="PF01757"/>
    </source>
</evidence>
<comment type="similarity">
    <text evidence="2">Belongs to the acyltransferase 3 family.</text>
</comment>
<proteinExistence type="inferred from homology"/>
<dbReference type="EMBL" id="JAUEOZ010000001">
    <property type="protein sequence ID" value="MDN2480865.1"/>
    <property type="molecule type" value="Genomic_DNA"/>
</dbReference>
<dbReference type="RefSeq" id="WP_289961025.1">
    <property type="nucleotide sequence ID" value="NZ_JAUEOZ010000001.1"/>
</dbReference>
<protein>
    <submittedName>
        <fullName evidence="9">Acyltransferase family protein</fullName>
    </submittedName>
</protein>
<evidence type="ECO:0000256" key="2">
    <source>
        <dbReference type="ARBA" id="ARBA00007400"/>
    </source>
</evidence>
<dbReference type="InterPro" id="IPR002656">
    <property type="entry name" value="Acyl_transf_3_dom"/>
</dbReference>
<feature type="transmembrane region" description="Helical" evidence="7">
    <location>
        <begin position="158"/>
        <end position="177"/>
    </location>
</feature>
<gene>
    <name evidence="9" type="ORF">QWJ08_05615</name>
</gene>
<evidence type="ECO:0000256" key="1">
    <source>
        <dbReference type="ARBA" id="ARBA00004651"/>
    </source>
</evidence>
<dbReference type="Proteomes" id="UP001169719">
    <property type="component" value="Unassembled WGS sequence"/>
</dbReference>
<evidence type="ECO:0000313" key="9">
    <source>
        <dbReference type="EMBL" id="MDN2480865.1"/>
    </source>
</evidence>
<name>A0ABT7XYK7_9VIBR</name>
<evidence type="ECO:0000256" key="7">
    <source>
        <dbReference type="SAM" id="Phobius"/>
    </source>
</evidence>
<dbReference type="GO" id="GO:0016746">
    <property type="term" value="F:acyltransferase activity"/>
    <property type="evidence" value="ECO:0007669"/>
    <property type="project" value="UniProtKB-KW"/>
</dbReference>
<accession>A0ABT7XYK7</accession>
<comment type="subcellular location">
    <subcellularLocation>
        <location evidence="1">Cell membrane</location>
        <topology evidence="1">Multi-pass membrane protein</topology>
    </subcellularLocation>
</comment>
<keyword evidence="3" id="KW-1003">Cell membrane</keyword>
<evidence type="ECO:0000256" key="5">
    <source>
        <dbReference type="ARBA" id="ARBA00022989"/>
    </source>
</evidence>
<sequence>MTTQRIASLELGRVIAIIAVIAIHSQLMTTYPLFNSEPWLGNFINQLSRFAVPFFFITSGYFLQPKLSTSPKSTAWRYCRPLLYLWMVWSVVYLLAPFNLYQLSQQGWLAERTGYWNYLAQNPINALLEGGMVHLWFLPALIFAVAIIAVFEQAKKRQWLLGVAGAIYIYGVLAGSYQPLTEYSAPFFTRNGPFFSLLMVTIGYLVRQHRYTLTSMQALIVMLIGLVGHLTEAFVLSHFDIDFRVHDFLFSTPLWGLGLFLLLLANPNWGNHPLIFAIANMTLGIYVIHLLIIIYMNNISGFNGLEGIAKDSLVFVGAVVVSVGLTYLLNKSPLKRLLFTR</sequence>
<feature type="transmembrane region" description="Helical" evidence="7">
    <location>
        <begin position="46"/>
        <end position="63"/>
    </location>
</feature>
<evidence type="ECO:0000256" key="4">
    <source>
        <dbReference type="ARBA" id="ARBA00022692"/>
    </source>
</evidence>
<feature type="transmembrane region" description="Helical" evidence="7">
    <location>
        <begin position="308"/>
        <end position="329"/>
    </location>
</feature>
<feature type="transmembrane region" description="Helical" evidence="7">
    <location>
        <begin position="83"/>
        <end position="101"/>
    </location>
</feature>
<reference evidence="9" key="1">
    <citation type="submission" date="2024-05" db="EMBL/GenBank/DDBJ databases">
        <title>Genome Sequences of Four Agar- Degrading Marine Bacteria.</title>
        <authorList>
            <person name="Phillips E.K."/>
            <person name="Shaffer J.C."/>
            <person name="Henson M.W."/>
            <person name="Temperton B."/>
            <person name="Thrash C.J."/>
            <person name="Martin M.O."/>
        </authorList>
    </citation>
    <scope>NUCLEOTIDE SEQUENCE</scope>
    <source>
        <strain evidence="9">EKP203</strain>
    </source>
</reference>
<evidence type="ECO:0000256" key="6">
    <source>
        <dbReference type="ARBA" id="ARBA00023136"/>
    </source>
</evidence>
<keyword evidence="6 7" id="KW-0472">Membrane</keyword>